<evidence type="ECO:0000313" key="4">
    <source>
        <dbReference type="Proteomes" id="UP000318080"/>
    </source>
</evidence>
<feature type="compositionally biased region" description="Basic and acidic residues" evidence="1">
    <location>
        <begin position="37"/>
        <end position="61"/>
    </location>
</feature>
<name>A0A540R6H8_9CORY</name>
<keyword evidence="2" id="KW-0732">Signal</keyword>
<dbReference type="InterPro" id="IPR015943">
    <property type="entry name" value="WD40/YVTN_repeat-like_dom_sf"/>
</dbReference>
<feature type="region of interest" description="Disordered" evidence="1">
    <location>
        <begin position="23"/>
        <end position="65"/>
    </location>
</feature>
<accession>A0A540R6H8</accession>
<organism evidence="3 4">
    <name type="scientific">Corynebacterium phoceense</name>
    <dbReference type="NCBI Taxonomy" id="1686286"/>
    <lineage>
        <taxon>Bacteria</taxon>
        <taxon>Bacillati</taxon>
        <taxon>Actinomycetota</taxon>
        <taxon>Actinomycetes</taxon>
        <taxon>Mycobacteriales</taxon>
        <taxon>Corynebacteriaceae</taxon>
        <taxon>Corynebacterium</taxon>
    </lineage>
</organism>
<dbReference type="SUPFAM" id="SSF50969">
    <property type="entry name" value="YVTN repeat-like/Quinoprotein amine dehydrogenase"/>
    <property type="match status" value="1"/>
</dbReference>
<proteinExistence type="predicted"/>
<evidence type="ECO:0000256" key="2">
    <source>
        <dbReference type="SAM" id="SignalP"/>
    </source>
</evidence>
<feature type="compositionally biased region" description="Low complexity" evidence="1">
    <location>
        <begin position="23"/>
        <end position="36"/>
    </location>
</feature>
<sequence>MKKALLTPLAALGATALILTGCSSPDSSDSADSTSAAEHDHDHDHEGEEGHEGHDHSHDGMEAEEGQLEVAQLPNRVVISYDGGLKTYDPKTGEVIGEDEVPGFLRLSNAGDGRYAMVTQGDKFLSYDSGLIKKPHGDHNHYYTADPKLTDVDIEAPHAGHVVHHDGFTALFSDGDGVAKVYKTSEVGTGGEPVATFESGEAHHGVAVPLEDGSIVMTKGTEDERHTIQHLDKDGKVLTETTECPGVHGEATAGNGKLFFGCEDGPVVFDGKAFHKIDVSSYAGKDGYQRSGNSAGSEESPIILADNKTEKDAEFERPESVSLINTDDYSAKKVDLGSSYWFRSLARGPLGEALVLTYDGKLNIIDPETGEVTKKIDAISEWKEKEEWQLPGPILKSEDGYAFITDANKDELVVIDLYKGEVVDRHELDITPTEMAVL</sequence>
<evidence type="ECO:0000256" key="1">
    <source>
        <dbReference type="SAM" id="MobiDB-lite"/>
    </source>
</evidence>
<comment type="caution">
    <text evidence="3">The sequence shown here is derived from an EMBL/GenBank/DDBJ whole genome shotgun (WGS) entry which is preliminary data.</text>
</comment>
<feature type="chain" id="PRO_5039582656" description="Secreted protein" evidence="2">
    <location>
        <begin position="17"/>
        <end position="438"/>
    </location>
</feature>
<dbReference type="PROSITE" id="PS51257">
    <property type="entry name" value="PROKAR_LIPOPROTEIN"/>
    <property type="match status" value="1"/>
</dbReference>
<evidence type="ECO:0008006" key="5">
    <source>
        <dbReference type="Google" id="ProtNLM"/>
    </source>
</evidence>
<dbReference type="InterPro" id="IPR011044">
    <property type="entry name" value="Quino_amine_DH_bsu"/>
</dbReference>
<dbReference type="Gene3D" id="2.130.10.10">
    <property type="entry name" value="YVTN repeat-like/Quinoprotein amine dehydrogenase"/>
    <property type="match status" value="1"/>
</dbReference>
<protein>
    <recommendedName>
        <fullName evidence="5">Secreted protein</fullName>
    </recommendedName>
</protein>
<dbReference type="Proteomes" id="UP000318080">
    <property type="component" value="Unassembled WGS sequence"/>
</dbReference>
<feature type="signal peptide" evidence="2">
    <location>
        <begin position="1"/>
        <end position="16"/>
    </location>
</feature>
<reference evidence="3 4" key="1">
    <citation type="submission" date="2019-06" db="EMBL/GenBank/DDBJ databases">
        <title>Draft genome of C. phoceense Strain 272.</title>
        <authorList>
            <person name="Pacheco L.G.C."/>
            <person name="Barberis C.M."/>
            <person name="Almuzara M.N."/>
            <person name="Traglia G.M."/>
            <person name="Santos C.S."/>
            <person name="Rocha D.J.P.G."/>
            <person name="Aguiar E.R.G.R."/>
            <person name="Vay C.A."/>
        </authorList>
    </citation>
    <scope>NUCLEOTIDE SEQUENCE [LARGE SCALE GENOMIC DNA]</scope>
    <source>
        <strain evidence="3 4">272</strain>
    </source>
</reference>
<dbReference type="RefSeq" id="WP_066487926.1">
    <property type="nucleotide sequence ID" value="NZ_VHIR01000010.1"/>
</dbReference>
<gene>
    <name evidence="3" type="ORF">EJK80_07795</name>
</gene>
<dbReference type="EMBL" id="VHIR01000010">
    <property type="protein sequence ID" value="TQE43247.1"/>
    <property type="molecule type" value="Genomic_DNA"/>
</dbReference>
<evidence type="ECO:0000313" key="3">
    <source>
        <dbReference type="EMBL" id="TQE43247.1"/>
    </source>
</evidence>
<dbReference type="STRING" id="1686286.GCA_900092335_01126"/>
<keyword evidence="4" id="KW-1185">Reference proteome</keyword>
<dbReference type="AlphaFoldDB" id="A0A540R6H8"/>